<comment type="caution">
    <text evidence="3">The sequence shown here is derived from an EMBL/GenBank/DDBJ whole genome shotgun (WGS) entry which is preliminary data.</text>
</comment>
<evidence type="ECO:0000313" key="3">
    <source>
        <dbReference type="EMBL" id="HJD52688.1"/>
    </source>
</evidence>
<feature type="chain" id="PRO_5038736558" description="Bacterial repeat domain-containing protein" evidence="1">
    <location>
        <begin position="20"/>
        <end position="604"/>
    </location>
</feature>
<evidence type="ECO:0000259" key="2">
    <source>
        <dbReference type="Pfam" id="PF18998"/>
    </source>
</evidence>
<dbReference type="Pfam" id="PF18998">
    <property type="entry name" value="Flg_new_2"/>
    <property type="match status" value="2"/>
</dbReference>
<sequence length="604" mass="65263">MKKSLLAFLFTGIASAGFAQVTPPQGATQPATSTESAPVWYAMMSSHITESDRQNRWMYYDGTTLATSQYADGLDGQDIDLTDYAWRLEADGDNVRLVHYDGLQVQVPANATAEDGSSNVNTRLTMGEDGAAWTLGLSADANAGSPCADNQYVLRYTDYAGERAFLNAMPGGETEYGITIYANGAHQASGWFFVPIRLEEDIESDLPGWDYVYTNTLSGTTQDEVDITGWTGYSSPEVREATAGGGVLEGMPWCYSLNWPWQYEYAYLTLEIAESGTYMFKCRGRIEGSGTLSVTLRCGEASIVGQLDLPAVSAPYSLSQSDELPGKQMQSNEIELQPGTYKFCLMIGETVSNVTGSTNLFIGDFKLYKRNDAAFNRTVSWTEPQNGTLSVTSGGDAIENGTNVADGTELVIAATPDEGYSLEALTVNGEPFTSGDTYVVNDDVEISVTFAEEQKQSYTVSWEGDNCTISVTDTASGTEISNGDAVAEGTEVRITATPDEGYALESLTVNGEDFTSGDAITVNEDVAIIATVTGTGLHLMQDAGTYYDAAREMLCFQGLHRLQIFDITGHKIADTDANGNYDISMLDKGIYIAVIDGKVLKFRK</sequence>
<evidence type="ECO:0000313" key="4">
    <source>
        <dbReference type="Proteomes" id="UP000787625"/>
    </source>
</evidence>
<dbReference type="Proteomes" id="UP000787625">
    <property type="component" value="Unassembled WGS sequence"/>
</dbReference>
<reference evidence="3" key="1">
    <citation type="journal article" date="2021" name="PeerJ">
        <title>Extensive microbial diversity within the chicken gut microbiome revealed by metagenomics and culture.</title>
        <authorList>
            <person name="Gilroy R."/>
            <person name="Ravi A."/>
            <person name="Getino M."/>
            <person name="Pursley I."/>
            <person name="Horton D.L."/>
            <person name="Alikhan N.F."/>
            <person name="Baker D."/>
            <person name="Gharbi K."/>
            <person name="Hall N."/>
            <person name="Watson M."/>
            <person name="Adriaenssens E.M."/>
            <person name="Foster-Nyarko E."/>
            <person name="Jarju S."/>
            <person name="Secka A."/>
            <person name="Antonio M."/>
            <person name="Oren A."/>
            <person name="Chaudhuri R.R."/>
            <person name="La Ragione R."/>
            <person name="Hildebrand F."/>
            <person name="Pallen M.J."/>
        </authorList>
    </citation>
    <scope>NUCLEOTIDE SEQUENCE</scope>
    <source>
        <strain evidence="3">MalCec1-1739</strain>
    </source>
</reference>
<reference evidence="3" key="2">
    <citation type="submission" date="2021-04" db="EMBL/GenBank/DDBJ databases">
        <authorList>
            <person name="Gilroy R."/>
        </authorList>
    </citation>
    <scope>NUCLEOTIDE SEQUENCE</scope>
    <source>
        <strain evidence="3">MalCec1-1739</strain>
    </source>
</reference>
<organism evidence="3 4">
    <name type="scientific">Candidatus Avibacteroides avistercoris</name>
    <dbReference type="NCBI Taxonomy" id="2840690"/>
    <lineage>
        <taxon>Bacteria</taxon>
        <taxon>Pseudomonadati</taxon>
        <taxon>Bacteroidota</taxon>
        <taxon>Bacteroidia</taxon>
        <taxon>Bacteroidales</taxon>
        <taxon>Bacteroidaceae</taxon>
        <taxon>Bacteroidaceae incertae sedis</taxon>
        <taxon>Candidatus Avibacteroides</taxon>
    </lineage>
</organism>
<gene>
    <name evidence="3" type="ORF">IAA93_03040</name>
</gene>
<dbReference type="AlphaFoldDB" id="A0A9D2ZTZ7"/>
<protein>
    <recommendedName>
        <fullName evidence="2">Bacterial repeat domain-containing protein</fullName>
    </recommendedName>
</protein>
<feature type="domain" description="Bacterial repeat" evidence="2">
    <location>
        <begin position="468"/>
        <end position="531"/>
    </location>
</feature>
<evidence type="ECO:0000256" key="1">
    <source>
        <dbReference type="SAM" id="SignalP"/>
    </source>
</evidence>
<dbReference type="EMBL" id="DWUP01000063">
    <property type="protein sequence ID" value="HJD52688.1"/>
    <property type="molecule type" value="Genomic_DNA"/>
</dbReference>
<keyword evidence="1" id="KW-0732">Signal</keyword>
<dbReference type="InterPro" id="IPR044060">
    <property type="entry name" value="Bacterial_rp_domain"/>
</dbReference>
<proteinExistence type="predicted"/>
<feature type="signal peptide" evidence="1">
    <location>
        <begin position="1"/>
        <end position="19"/>
    </location>
</feature>
<feature type="domain" description="Bacterial repeat" evidence="2">
    <location>
        <begin position="390"/>
        <end position="453"/>
    </location>
</feature>
<accession>A0A9D2ZTZ7</accession>
<name>A0A9D2ZTZ7_9BACT</name>